<dbReference type="Proteomes" id="UP001438707">
    <property type="component" value="Unassembled WGS sequence"/>
</dbReference>
<gene>
    <name evidence="1" type="ORF">WJX74_009585</name>
</gene>
<accession>A0AAW1SHI4</accession>
<comment type="caution">
    <text evidence="1">The sequence shown here is derived from an EMBL/GenBank/DDBJ whole genome shotgun (WGS) entry which is preliminary data.</text>
</comment>
<reference evidence="1 2" key="1">
    <citation type="journal article" date="2024" name="Nat. Commun.">
        <title>Phylogenomics reveals the evolutionary origins of lichenization in chlorophyte algae.</title>
        <authorList>
            <person name="Puginier C."/>
            <person name="Libourel C."/>
            <person name="Otte J."/>
            <person name="Skaloud P."/>
            <person name="Haon M."/>
            <person name="Grisel S."/>
            <person name="Petersen M."/>
            <person name="Berrin J.G."/>
            <person name="Delaux P.M."/>
            <person name="Dal Grande F."/>
            <person name="Keller J."/>
        </authorList>
    </citation>
    <scope>NUCLEOTIDE SEQUENCE [LARGE SCALE GENOMIC DNA]</scope>
    <source>
        <strain evidence="1 2">SAG 2145</strain>
    </source>
</reference>
<keyword evidence="2" id="KW-1185">Reference proteome</keyword>
<dbReference type="AlphaFoldDB" id="A0AAW1SHI4"/>
<proteinExistence type="predicted"/>
<protein>
    <submittedName>
        <fullName evidence="1">Uncharacterized protein</fullName>
    </submittedName>
</protein>
<name>A0AAW1SHI4_9CHLO</name>
<dbReference type="EMBL" id="JALJOS010000001">
    <property type="protein sequence ID" value="KAK9845004.1"/>
    <property type="molecule type" value="Genomic_DNA"/>
</dbReference>
<sequence>MLRLREAYILRLAMNWLGLSWRTVCPASGNQIALKQKPSSSWHKIWQITGDTIMSGTGMICSTCKPALLKSLWASSLLEVLAAKLWLSSLSNLEQLNVMAYNLANGVSIRNDAFELQASVTFLLEILHDADLPEDAIWLAVCANLEDTWQNVQPAQIRSVFATGTQ</sequence>
<evidence type="ECO:0000313" key="2">
    <source>
        <dbReference type="Proteomes" id="UP001438707"/>
    </source>
</evidence>
<evidence type="ECO:0000313" key="1">
    <source>
        <dbReference type="EMBL" id="KAK9845004.1"/>
    </source>
</evidence>
<organism evidence="1 2">
    <name type="scientific">Apatococcus lobatus</name>
    <dbReference type="NCBI Taxonomy" id="904363"/>
    <lineage>
        <taxon>Eukaryota</taxon>
        <taxon>Viridiplantae</taxon>
        <taxon>Chlorophyta</taxon>
        <taxon>core chlorophytes</taxon>
        <taxon>Trebouxiophyceae</taxon>
        <taxon>Chlorellales</taxon>
        <taxon>Chlorellaceae</taxon>
        <taxon>Apatococcus</taxon>
    </lineage>
</organism>